<reference evidence="7" key="1">
    <citation type="submission" date="2016-06" db="EMBL/GenBank/DDBJ databases">
        <title>Parallel loss of symbiosis genes in relatives of nitrogen-fixing non-legume Parasponia.</title>
        <authorList>
            <person name="Van Velzen R."/>
            <person name="Holmer R."/>
            <person name="Bu F."/>
            <person name="Rutten L."/>
            <person name="Van Zeijl A."/>
            <person name="Liu W."/>
            <person name="Santuari L."/>
            <person name="Cao Q."/>
            <person name="Sharma T."/>
            <person name="Shen D."/>
            <person name="Roswanjaya Y."/>
            <person name="Wardhani T."/>
            <person name="Kalhor M.S."/>
            <person name="Jansen J."/>
            <person name="Van den Hoogen J."/>
            <person name="Gungor B."/>
            <person name="Hartog M."/>
            <person name="Hontelez J."/>
            <person name="Verver J."/>
            <person name="Yang W.-C."/>
            <person name="Schijlen E."/>
            <person name="Repin R."/>
            <person name="Schilthuizen M."/>
            <person name="Schranz E."/>
            <person name="Heidstra R."/>
            <person name="Miyata K."/>
            <person name="Fedorova E."/>
            <person name="Kohlen W."/>
            <person name="Bisseling T."/>
            <person name="Smit S."/>
            <person name="Geurts R."/>
        </authorList>
    </citation>
    <scope>NUCLEOTIDE SEQUENCE [LARGE SCALE GENOMIC DNA]</scope>
    <source>
        <strain evidence="7">cv. WU1-14</strain>
    </source>
</reference>
<dbReference type="InterPro" id="IPR002213">
    <property type="entry name" value="UDP_glucos_trans"/>
</dbReference>
<keyword evidence="3 4" id="KW-0808">Transferase</keyword>
<dbReference type="Proteomes" id="UP000237105">
    <property type="component" value="Unassembled WGS sequence"/>
</dbReference>
<evidence type="ECO:0000256" key="3">
    <source>
        <dbReference type="ARBA" id="ARBA00022679"/>
    </source>
</evidence>
<dbReference type="CDD" id="cd03784">
    <property type="entry name" value="GT1_Gtf-like"/>
    <property type="match status" value="1"/>
</dbReference>
<dbReference type="PROSITE" id="PS00375">
    <property type="entry name" value="UDPGT"/>
    <property type="match status" value="1"/>
</dbReference>
<dbReference type="PANTHER" id="PTHR48049:SF60">
    <property type="entry name" value="UDP-GLYCOSYLTRANSFERASE 91B1"/>
    <property type="match status" value="1"/>
</dbReference>
<protein>
    <recommendedName>
        <fullName evidence="5">Glycosyltransferase</fullName>
        <ecNumber evidence="5">2.4.1.-</ecNumber>
    </recommendedName>
</protein>
<organism evidence="6 7">
    <name type="scientific">Parasponia andersonii</name>
    <name type="common">Sponia andersonii</name>
    <dbReference type="NCBI Taxonomy" id="3476"/>
    <lineage>
        <taxon>Eukaryota</taxon>
        <taxon>Viridiplantae</taxon>
        <taxon>Streptophyta</taxon>
        <taxon>Embryophyta</taxon>
        <taxon>Tracheophyta</taxon>
        <taxon>Spermatophyta</taxon>
        <taxon>Magnoliopsida</taxon>
        <taxon>eudicotyledons</taxon>
        <taxon>Gunneridae</taxon>
        <taxon>Pentapetalae</taxon>
        <taxon>rosids</taxon>
        <taxon>fabids</taxon>
        <taxon>Rosales</taxon>
        <taxon>Cannabaceae</taxon>
        <taxon>Parasponia</taxon>
    </lineage>
</organism>
<evidence type="ECO:0000313" key="7">
    <source>
        <dbReference type="Proteomes" id="UP000237105"/>
    </source>
</evidence>
<dbReference type="Pfam" id="PF00201">
    <property type="entry name" value="UDPGT"/>
    <property type="match status" value="1"/>
</dbReference>
<sequence length="464" mass="52441">MADSEKLHVAMFPWLAFGHIIPFLELAKKIARKGHTVYFISTPRNIERLPKIPQSLSTSINMIQFPLPHVENLPQNSEATMDLPHQKIPLLKRAHDMLQDSLSSFLETHLPDWIIYDFAPHWLPQIASKLGISRAHFGVFNAATVSFFGPMATDLLDAYGVRSEPEHFTVPPKWVPSTTSSKPVSFRLFEAKKTLEVYEENESEVSDWFRIKSTVEGCHVYLIRSCEEVESEWLSLLPGLIRKPVVPVGLLPPSAEDGALEPVVDRWLTNHEKGSVVYVALGSEIRPSQEDFNELALGLELSGVPFFWALRRPKSLEGEDPVKLPDGFENRTMGRGLVWTSWAPQLKILANESVGGFLTHCGWSSIVEGLQFGRPLIMLPFLTDQGLNARVYDKEVGVEVPRNENDGSFTRDSVAESLRLVVVEEEGKSYREKAKKISEIFGDKDLQERYVDKCVEYLEINCRS</sequence>
<keyword evidence="7" id="KW-1185">Reference proteome</keyword>
<dbReference type="FunFam" id="3.40.50.2000:FF:000088">
    <property type="entry name" value="Glycosyltransferase"/>
    <property type="match status" value="1"/>
</dbReference>
<dbReference type="AlphaFoldDB" id="A0A2P5AWK1"/>
<evidence type="ECO:0000313" key="6">
    <source>
        <dbReference type="EMBL" id="PON40934.1"/>
    </source>
</evidence>
<evidence type="ECO:0000256" key="1">
    <source>
        <dbReference type="ARBA" id="ARBA00009995"/>
    </source>
</evidence>
<gene>
    <name evidence="6" type="ORF">PanWU01x14_293240</name>
</gene>
<dbReference type="InterPro" id="IPR035595">
    <property type="entry name" value="UDP_glycos_trans_CS"/>
</dbReference>
<comment type="similarity">
    <text evidence="1 4">Belongs to the UDP-glycosyltransferase family.</text>
</comment>
<dbReference type="FunFam" id="3.40.50.2000:FF:000037">
    <property type="entry name" value="Glycosyltransferase"/>
    <property type="match status" value="1"/>
</dbReference>
<dbReference type="EMBL" id="JXTB01000428">
    <property type="protein sequence ID" value="PON40934.1"/>
    <property type="molecule type" value="Genomic_DNA"/>
</dbReference>
<proteinExistence type="inferred from homology"/>
<evidence type="ECO:0000256" key="5">
    <source>
        <dbReference type="RuleBase" id="RU362057"/>
    </source>
</evidence>
<comment type="caution">
    <text evidence="6">The sequence shown here is derived from an EMBL/GenBank/DDBJ whole genome shotgun (WGS) entry which is preliminary data.</text>
</comment>
<dbReference type="PANTHER" id="PTHR48049">
    <property type="entry name" value="GLYCOSYLTRANSFERASE"/>
    <property type="match status" value="1"/>
</dbReference>
<keyword evidence="2 4" id="KW-0328">Glycosyltransferase</keyword>
<evidence type="ECO:0000256" key="4">
    <source>
        <dbReference type="RuleBase" id="RU003718"/>
    </source>
</evidence>
<dbReference type="OrthoDB" id="1188768at2759"/>
<dbReference type="Gene3D" id="3.40.50.2000">
    <property type="entry name" value="Glycogen Phosphorylase B"/>
    <property type="match status" value="2"/>
</dbReference>
<dbReference type="InterPro" id="IPR050481">
    <property type="entry name" value="UDP-glycosyltransf_plant"/>
</dbReference>
<accession>A0A2P5AWK1</accession>
<name>A0A2P5AWK1_PARAD</name>
<dbReference type="GO" id="GO:0035251">
    <property type="term" value="F:UDP-glucosyltransferase activity"/>
    <property type="evidence" value="ECO:0007669"/>
    <property type="project" value="InterPro"/>
</dbReference>
<dbReference type="SUPFAM" id="SSF53756">
    <property type="entry name" value="UDP-Glycosyltransferase/glycogen phosphorylase"/>
    <property type="match status" value="1"/>
</dbReference>
<evidence type="ECO:0000256" key="2">
    <source>
        <dbReference type="ARBA" id="ARBA00022676"/>
    </source>
</evidence>
<dbReference type="EC" id="2.4.1.-" evidence="5"/>